<evidence type="ECO:0000313" key="2">
    <source>
        <dbReference type="EMBL" id="NOU62276.1"/>
    </source>
</evidence>
<reference evidence="2 3" key="1">
    <citation type="submission" date="2018-12" db="EMBL/GenBank/DDBJ databases">
        <title>Marinifilum JC070 sp. nov., a marine bacterium isolated from Yongle Blue Hole in the South China Sea.</title>
        <authorList>
            <person name="Fu T."/>
        </authorList>
    </citation>
    <scope>NUCLEOTIDE SEQUENCE [LARGE SCALE GENOMIC DNA]</scope>
    <source>
        <strain evidence="2 3">JC070</strain>
    </source>
</reference>
<evidence type="ECO:0000313" key="3">
    <source>
        <dbReference type="Proteomes" id="UP000732105"/>
    </source>
</evidence>
<name>A0ABX1X1K1_9BACT</name>
<dbReference type="EMBL" id="RZNH01000062">
    <property type="protein sequence ID" value="NOU62276.1"/>
    <property type="molecule type" value="Genomic_DNA"/>
</dbReference>
<gene>
    <name evidence="2" type="ORF">ELS83_20980</name>
</gene>
<dbReference type="RefSeq" id="WP_171597535.1">
    <property type="nucleotide sequence ID" value="NZ_RZNH01000062.1"/>
</dbReference>
<keyword evidence="1" id="KW-1133">Transmembrane helix</keyword>
<keyword evidence="3" id="KW-1185">Reference proteome</keyword>
<feature type="transmembrane region" description="Helical" evidence="1">
    <location>
        <begin position="5"/>
        <end position="26"/>
    </location>
</feature>
<protein>
    <submittedName>
        <fullName evidence="2">Uncharacterized protein</fullName>
    </submittedName>
</protein>
<accession>A0ABX1X1K1</accession>
<organism evidence="2 3">
    <name type="scientific">Marinifilum caeruleilacunae</name>
    <dbReference type="NCBI Taxonomy" id="2499076"/>
    <lineage>
        <taxon>Bacteria</taxon>
        <taxon>Pseudomonadati</taxon>
        <taxon>Bacteroidota</taxon>
        <taxon>Bacteroidia</taxon>
        <taxon>Marinilabiliales</taxon>
        <taxon>Marinifilaceae</taxon>
    </lineage>
</organism>
<evidence type="ECO:0000256" key="1">
    <source>
        <dbReference type="SAM" id="Phobius"/>
    </source>
</evidence>
<comment type="caution">
    <text evidence="2">The sequence shown here is derived from an EMBL/GenBank/DDBJ whole genome shotgun (WGS) entry which is preliminary data.</text>
</comment>
<proteinExistence type="predicted"/>
<keyword evidence="1" id="KW-0812">Transmembrane</keyword>
<keyword evidence="1" id="KW-0472">Membrane</keyword>
<dbReference type="Proteomes" id="UP000732105">
    <property type="component" value="Unassembled WGS sequence"/>
</dbReference>
<sequence length="229" mass="26777">MTRKIIITIAIITLILLGPFVIVPLVSNITSTPYDMNLLMSDKLKERYDWIFKDSVQQKADLLYSIGREDDKFLYIYDINDEYLMYINEIKEYKEVSLDSIKYIESSEIKDFSSFASGSWGEPSLTFEIKSMSIQSTALKISFSKESDIMDIERQDDFTLLNLKLNSMMICDNEDIMHYKIHYNNICIPTAIAFFNTKDSFFIIHLRRIDNKMIEKSTIKNLIRLNTST</sequence>